<dbReference type="EMBL" id="VMNF01000005">
    <property type="protein sequence ID" value="TXC08373.1"/>
    <property type="molecule type" value="Genomic_DNA"/>
</dbReference>
<evidence type="ECO:0000313" key="1">
    <source>
        <dbReference type="EMBL" id="TXC08373.1"/>
    </source>
</evidence>
<evidence type="ECO:0000313" key="2">
    <source>
        <dbReference type="Proteomes" id="UP000321331"/>
    </source>
</evidence>
<reference evidence="1 2" key="1">
    <citation type="submission" date="2019-07" db="EMBL/GenBank/DDBJ databases">
        <title>The First High-Quality Draft Genome Sequence of the Causal Agent of the Current Panama Disease Epidemic.</title>
        <authorList>
            <person name="Warmington R.J."/>
            <person name="Kay W."/>
            <person name="Jeffries A."/>
            <person name="Bebber D."/>
            <person name="Moore K."/>
            <person name="Studholme D.J."/>
        </authorList>
    </citation>
    <scope>NUCLEOTIDE SEQUENCE [LARGE SCALE GENOMIC DNA]</scope>
    <source>
        <strain evidence="1 2">TR4</strain>
    </source>
</reference>
<dbReference type="AlphaFoldDB" id="A0A5C6TCE1"/>
<comment type="caution">
    <text evidence="1">The sequence shown here is derived from an EMBL/GenBank/DDBJ whole genome shotgun (WGS) entry which is preliminary data.</text>
</comment>
<dbReference type="Proteomes" id="UP000321331">
    <property type="component" value="Unassembled WGS sequence"/>
</dbReference>
<organism evidence="1 2">
    <name type="scientific">Fusarium oxysporum f. sp. cubense</name>
    <dbReference type="NCBI Taxonomy" id="61366"/>
    <lineage>
        <taxon>Eukaryota</taxon>
        <taxon>Fungi</taxon>
        <taxon>Dikarya</taxon>
        <taxon>Ascomycota</taxon>
        <taxon>Pezizomycotina</taxon>
        <taxon>Sordariomycetes</taxon>
        <taxon>Hypocreomycetidae</taxon>
        <taxon>Hypocreales</taxon>
        <taxon>Nectriaceae</taxon>
        <taxon>Fusarium</taxon>
        <taxon>Fusarium oxysporum species complex</taxon>
    </lineage>
</organism>
<accession>A0A5C6TCE1</accession>
<proteinExistence type="predicted"/>
<gene>
    <name evidence="1" type="ORF">FocTR4_00003359</name>
</gene>
<name>A0A5C6TCE1_FUSOC</name>
<protein>
    <submittedName>
        <fullName evidence="1">Uncharacterized protein</fullName>
    </submittedName>
</protein>
<sequence length="149" mass="17496">MQGPKGDNDPYYHIPALEDRLETIWTVVVKSRNAIAEVGDGNANRQMHFERTYQYEFDGRILTTDRLVQREAQIRAAKEMCSIHELLKHTVWFFVDRTSLHAWFLLVTLMYFWQLESMEIFHRDSSTHFSIGKRVEFARVSAAVTTLDV</sequence>